<dbReference type="NCBIfam" id="TIGR04283">
    <property type="entry name" value="glyco_like_mftF"/>
    <property type="match status" value="1"/>
</dbReference>
<evidence type="ECO:0000256" key="3">
    <source>
        <dbReference type="ARBA" id="ARBA00022676"/>
    </source>
</evidence>
<evidence type="ECO:0000256" key="2">
    <source>
        <dbReference type="ARBA" id="ARBA00022475"/>
    </source>
</evidence>
<keyword evidence="3" id="KW-0328">Glycosyltransferase</keyword>
<feature type="domain" description="Glycosyltransferase 2-like" evidence="6">
    <location>
        <begin position="3"/>
        <end position="109"/>
    </location>
</feature>
<proteinExistence type="predicted"/>
<protein>
    <submittedName>
        <fullName evidence="7">Family 2 glycosyl transferase</fullName>
    </submittedName>
</protein>
<reference evidence="7 8" key="1">
    <citation type="submission" date="2017-09" db="EMBL/GenBank/DDBJ databases">
        <title>Depth-based differentiation of microbial function through sediment-hosted aquifers and enrichment of novel symbionts in the deep terrestrial subsurface.</title>
        <authorList>
            <person name="Probst A.J."/>
            <person name="Ladd B."/>
            <person name="Jarett J.K."/>
            <person name="Geller-Mcgrath D.E."/>
            <person name="Sieber C.M."/>
            <person name="Emerson J.B."/>
            <person name="Anantharaman K."/>
            <person name="Thomas B.C."/>
            <person name="Malmstrom R."/>
            <person name="Stieglmeier M."/>
            <person name="Klingl A."/>
            <person name="Woyke T."/>
            <person name="Ryan C.M."/>
            <person name="Banfield J.F."/>
        </authorList>
    </citation>
    <scope>NUCLEOTIDE SEQUENCE [LARGE SCALE GENOMIC DNA]</scope>
    <source>
        <strain evidence="7">CG11_big_fil_rev_8_21_14_0_20_42_13</strain>
    </source>
</reference>
<dbReference type="Proteomes" id="UP000229641">
    <property type="component" value="Unassembled WGS sequence"/>
</dbReference>
<dbReference type="InterPro" id="IPR026461">
    <property type="entry name" value="Trfase_2_rSAM/seldom_assoc"/>
</dbReference>
<dbReference type="GO" id="GO:0016757">
    <property type="term" value="F:glycosyltransferase activity"/>
    <property type="evidence" value="ECO:0007669"/>
    <property type="project" value="UniProtKB-KW"/>
</dbReference>
<dbReference type="GO" id="GO:0005886">
    <property type="term" value="C:plasma membrane"/>
    <property type="evidence" value="ECO:0007669"/>
    <property type="project" value="UniProtKB-SubCell"/>
</dbReference>
<evidence type="ECO:0000256" key="1">
    <source>
        <dbReference type="ARBA" id="ARBA00004236"/>
    </source>
</evidence>
<dbReference type="InterPro" id="IPR029044">
    <property type="entry name" value="Nucleotide-diphossugar_trans"/>
</dbReference>
<evidence type="ECO:0000259" key="6">
    <source>
        <dbReference type="Pfam" id="PF00535"/>
    </source>
</evidence>
<name>A0A2H0LXM6_9BACT</name>
<accession>A0A2H0LXM6</accession>
<dbReference type="AlphaFoldDB" id="A0A2H0LXM6"/>
<dbReference type="PANTHER" id="PTHR43646:SF2">
    <property type="entry name" value="GLYCOSYLTRANSFERASE 2-LIKE DOMAIN-CONTAINING PROTEIN"/>
    <property type="match status" value="1"/>
</dbReference>
<keyword evidence="5" id="KW-0472">Membrane</keyword>
<dbReference type="Pfam" id="PF00535">
    <property type="entry name" value="Glycos_transf_2"/>
    <property type="match status" value="1"/>
</dbReference>
<dbReference type="EMBL" id="PCWA01000072">
    <property type="protein sequence ID" value="PIQ89141.1"/>
    <property type="molecule type" value="Genomic_DNA"/>
</dbReference>
<sequence>MISVIIPVYNEETMLRKNDIYYQMLSQTTELIFVDGGSDDATAVLAGKFGRVVKARKNRAAQMNAGAHVAKGKILLFLHADAVIHQNQLQKLEGIINKKEFIGGCLTQVLDDESLLFKWVAFTGNARAKITKVFYGDQAIFLRKSIFKRLKGFPEVNICEDILFSRKLRKAGKVDILPISVYCSARRWKQQGILKTFFLNARIKSALAFGVQPNQLKIAYDDVRE</sequence>
<evidence type="ECO:0000256" key="5">
    <source>
        <dbReference type="ARBA" id="ARBA00023136"/>
    </source>
</evidence>
<dbReference type="Gene3D" id="3.90.550.10">
    <property type="entry name" value="Spore Coat Polysaccharide Biosynthesis Protein SpsA, Chain A"/>
    <property type="match status" value="1"/>
</dbReference>
<keyword evidence="4 7" id="KW-0808">Transferase</keyword>
<evidence type="ECO:0000256" key="4">
    <source>
        <dbReference type="ARBA" id="ARBA00022679"/>
    </source>
</evidence>
<dbReference type="SUPFAM" id="SSF53448">
    <property type="entry name" value="Nucleotide-diphospho-sugar transferases"/>
    <property type="match status" value="1"/>
</dbReference>
<gene>
    <name evidence="7" type="ORF">COV72_04615</name>
</gene>
<evidence type="ECO:0000313" key="8">
    <source>
        <dbReference type="Proteomes" id="UP000229641"/>
    </source>
</evidence>
<comment type="subcellular location">
    <subcellularLocation>
        <location evidence="1">Cell membrane</location>
    </subcellularLocation>
</comment>
<dbReference type="InterPro" id="IPR001173">
    <property type="entry name" value="Glyco_trans_2-like"/>
</dbReference>
<evidence type="ECO:0000313" key="7">
    <source>
        <dbReference type="EMBL" id="PIQ89141.1"/>
    </source>
</evidence>
<comment type="caution">
    <text evidence="7">The sequence shown here is derived from an EMBL/GenBank/DDBJ whole genome shotgun (WGS) entry which is preliminary data.</text>
</comment>
<organism evidence="7 8">
    <name type="scientific">Candidatus Ghiorseimicrobium undicola</name>
    <dbReference type="NCBI Taxonomy" id="1974746"/>
    <lineage>
        <taxon>Bacteria</taxon>
        <taxon>Pseudomonadati</taxon>
        <taxon>Candidatus Omnitrophota</taxon>
        <taxon>Candidatus Ghiorseimicrobium</taxon>
    </lineage>
</organism>
<dbReference type="PANTHER" id="PTHR43646">
    <property type="entry name" value="GLYCOSYLTRANSFERASE"/>
    <property type="match status" value="1"/>
</dbReference>
<keyword evidence="2" id="KW-1003">Cell membrane</keyword>
<dbReference type="CDD" id="cd02522">
    <property type="entry name" value="GT_2_like_a"/>
    <property type="match status" value="1"/>
</dbReference>